<organism evidence="1 2">
    <name type="scientific">Paenibacillus contaminans</name>
    <dbReference type="NCBI Taxonomy" id="450362"/>
    <lineage>
        <taxon>Bacteria</taxon>
        <taxon>Bacillati</taxon>
        <taxon>Bacillota</taxon>
        <taxon>Bacilli</taxon>
        <taxon>Bacillales</taxon>
        <taxon>Paenibacillaceae</taxon>
        <taxon>Paenibacillus</taxon>
    </lineage>
</organism>
<dbReference type="AlphaFoldDB" id="A0A329MPB3"/>
<name>A0A329MPB3_9BACL</name>
<sequence length="64" mass="7800">MYEVEIYEDKLRNSELKDWLRDLKQRKDKGIKEARIVLNQIHYLYRAYQVRGHFPTGGNCEAHY</sequence>
<protein>
    <submittedName>
        <fullName evidence="1">Uncharacterized protein</fullName>
    </submittedName>
</protein>
<evidence type="ECO:0000313" key="1">
    <source>
        <dbReference type="EMBL" id="RAV21308.1"/>
    </source>
</evidence>
<dbReference type="Proteomes" id="UP000250369">
    <property type="component" value="Unassembled WGS sequence"/>
</dbReference>
<proteinExistence type="predicted"/>
<comment type="caution">
    <text evidence="1">The sequence shown here is derived from an EMBL/GenBank/DDBJ whole genome shotgun (WGS) entry which is preliminary data.</text>
</comment>
<accession>A0A329MPB3</accession>
<gene>
    <name evidence="1" type="ORF">DQG23_11675</name>
</gene>
<keyword evidence="2" id="KW-1185">Reference proteome</keyword>
<dbReference type="EMBL" id="QMFB01000005">
    <property type="protein sequence ID" value="RAV21308.1"/>
    <property type="molecule type" value="Genomic_DNA"/>
</dbReference>
<reference evidence="1 2" key="1">
    <citation type="journal article" date="2009" name="Int. J. Syst. Evol. Microbiol.">
        <title>Paenibacillus contaminans sp. nov., isolated from a contaminated laboratory plate.</title>
        <authorList>
            <person name="Chou J.H."/>
            <person name="Lee J.H."/>
            <person name="Lin M.C."/>
            <person name="Chang P.S."/>
            <person name="Arun A.B."/>
            <person name="Young C.C."/>
            <person name="Chen W.M."/>
        </authorList>
    </citation>
    <scope>NUCLEOTIDE SEQUENCE [LARGE SCALE GENOMIC DNA]</scope>
    <source>
        <strain evidence="1 2">CKOBP-6</strain>
    </source>
</reference>
<evidence type="ECO:0000313" key="2">
    <source>
        <dbReference type="Proteomes" id="UP000250369"/>
    </source>
</evidence>